<keyword evidence="2" id="KW-1185">Reference proteome</keyword>
<gene>
    <name evidence="1" type="ORF">F9C07_1041</name>
</gene>
<evidence type="ECO:0000313" key="1">
    <source>
        <dbReference type="EMBL" id="QRD88064.1"/>
    </source>
</evidence>
<dbReference type="VEuPathDB" id="FungiDB:F9C07_1041"/>
<sequence length="100" mass="11509">MQSVSDIPKMIDLNVRRIKPAVERHWFQRQGTAVSLSVDRLAPSFNLSTIYLLAGFAPLWPSQVVSIVLCPSPSMRRTITLRDQRSGWRRIETNNRQFKA</sequence>
<dbReference type="AlphaFoldDB" id="A0A7U2QX87"/>
<reference evidence="2" key="1">
    <citation type="journal article" date="2021" name="G3 (Bethesda)">
        <title>Chromosome assembled and annotated genome sequence of Aspergillus flavus NRRL 3357.</title>
        <authorList>
            <person name="Skerker J.M."/>
            <person name="Pianalto K.M."/>
            <person name="Mondo S.J."/>
            <person name="Yang K."/>
            <person name="Arkin A.P."/>
            <person name="Keller N.P."/>
            <person name="Grigoriev I.V."/>
            <person name="Louise Glass N.L."/>
        </authorList>
    </citation>
    <scope>NUCLEOTIDE SEQUENCE [LARGE SCALE GENOMIC DNA]</scope>
    <source>
        <strain evidence="2">ATCC 200026 / FGSC A1120 / IAM 13836 / NRRL 3357 / JCM 12722 / SRRC 167</strain>
    </source>
</reference>
<dbReference type="Proteomes" id="UP000596276">
    <property type="component" value="Chromosome 1"/>
</dbReference>
<organism evidence="1 2">
    <name type="scientific">Aspergillus flavus (strain ATCC 200026 / FGSC A1120 / IAM 13836 / NRRL 3357 / JCM 12722 / SRRC 167)</name>
    <dbReference type="NCBI Taxonomy" id="332952"/>
    <lineage>
        <taxon>Eukaryota</taxon>
        <taxon>Fungi</taxon>
        <taxon>Dikarya</taxon>
        <taxon>Ascomycota</taxon>
        <taxon>Pezizomycotina</taxon>
        <taxon>Eurotiomycetes</taxon>
        <taxon>Eurotiomycetidae</taxon>
        <taxon>Eurotiales</taxon>
        <taxon>Aspergillaceae</taxon>
        <taxon>Aspergillus</taxon>
        <taxon>Aspergillus subgen. Circumdati</taxon>
    </lineage>
</organism>
<protein>
    <submittedName>
        <fullName evidence="1">Uncharacterized protein</fullName>
    </submittedName>
</protein>
<evidence type="ECO:0000313" key="2">
    <source>
        <dbReference type="Proteomes" id="UP000596276"/>
    </source>
</evidence>
<accession>A0A7U2QX87</accession>
<proteinExistence type="predicted"/>
<dbReference type="EMBL" id="CP044619">
    <property type="protein sequence ID" value="QRD88064.1"/>
    <property type="molecule type" value="Genomic_DNA"/>
</dbReference>
<name>A0A7U2QX87_ASPFN</name>